<dbReference type="AlphaFoldDB" id="A0A9P5N9P4"/>
<feature type="domain" description="Thiaminase-2/PQQC" evidence="1">
    <location>
        <begin position="345"/>
        <end position="554"/>
    </location>
</feature>
<gene>
    <name evidence="3" type="ORF">CPB84DRAFT_1838992</name>
</gene>
<dbReference type="GO" id="GO:0005829">
    <property type="term" value="C:cytosol"/>
    <property type="evidence" value="ECO:0007669"/>
    <property type="project" value="TreeGrafter"/>
</dbReference>
<feature type="domain" description="Pyridoxamine kinase/Phosphomethylpyrimidine kinase" evidence="2">
    <location>
        <begin position="237"/>
        <end position="313"/>
    </location>
</feature>
<keyword evidence="3" id="KW-0808">Transferase</keyword>
<accession>A0A9P5N9P4</accession>
<dbReference type="Pfam" id="PF08543">
    <property type="entry name" value="Phos_pyr_kin"/>
    <property type="match status" value="2"/>
</dbReference>
<keyword evidence="3" id="KW-0418">Kinase</keyword>
<feature type="domain" description="Pyridoxamine kinase/Phosphomethylpyrimidine kinase" evidence="2">
    <location>
        <begin position="13"/>
        <end position="202"/>
    </location>
</feature>
<evidence type="ECO:0000313" key="4">
    <source>
        <dbReference type="Proteomes" id="UP000724874"/>
    </source>
</evidence>
<dbReference type="Gene3D" id="3.40.1190.20">
    <property type="match status" value="1"/>
</dbReference>
<dbReference type="PANTHER" id="PTHR20858">
    <property type="entry name" value="PHOSPHOMETHYLPYRIMIDINE KINASE"/>
    <property type="match status" value="1"/>
</dbReference>
<evidence type="ECO:0000259" key="2">
    <source>
        <dbReference type="Pfam" id="PF08543"/>
    </source>
</evidence>
<dbReference type="SUPFAM" id="SSF48613">
    <property type="entry name" value="Heme oxygenase-like"/>
    <property type="match status" value="1"/>
</dbReference>
<dbReference type="Gene3D" id="1.20.910.10">
    <property type="entry name" value="Heme oxygenase-like"/>
    <property type="match status" value="1"/>
</dbReference>
<dbReference type="InterPro" id="IPR004305">
    <property type="entry name" value="Thiaminase-2/PQQC"/>
</dbReference>
<dbReference type="OrthoDB" id="10028886at2759"/>
<dbReference type="GO" id="GO:0008972">
    <property type="term" value="F:phosphomethylpyrimidine kinase activity"/>
    <property type="evidence" value="ECO:0007669"/>
    <property type="project" value="InterPro"/>
</dbReference>
<dbReference type="InterPro" id="IPR029056">
    <property type="entry name" value="Ribokinase-like"/>
</dbReference>
<dbReference type="Proteomes" id="UP000724874">
    <property type="component" value="Unassembled WGS sequence"/>
</dbReference>
<dbReference type="SUPFAM" id="SSF53613">
    <property type="entry name" value="Ribokinase-like"/>
    <property type="match status" value="1"/>
</dbReference>
<dbReference type="InterPro" id="IPR013749">
    <property type="entry name" value="PM/HMP-P_kinase-1"/>
</dbReference>
<dbReference type="GO" id="GO:0008902">
    <property type="term" value="F:hydroxymethylpyrimidine kinase activity"/>
    <property type="evidence" value="ECO:0007669"/>
    <property type="project" value="TreeGrafter"/>
</dbReference>
<organism evidence="3 4">
    <name type="scientific">Gymnopilus junonius</name>
    <name type="common">Spectacular rustgill mushroom</name>
    <name type="synonym">Gymnopilus spectabilis subsp. junonius</name>
    <dbReference type="NCBI Taxonomy" id="109634"/>
    <lineage>
        <taxon>Eukaryota</taxon>
        <taxon>Fungi</taxon>
        <taxon>Dikarya</taxon>
        <taxon>Basidiomycota</taxon>
        <taxon>Agaricomycotina</taxon>
        <taxon>Agaricomycetes</taxon>
        <taxon>Agaricomycetidae</taxon>
        <taxon>Agaricales</taxon>
        <taxon>Agaricineae</taxon>
        <taxon>Hymenogastraceae</taxon>
        <taxon>Gymnopilus</taxon>
    </lineage>
</organism>
<dbReference type="EMBL" id="JADNYJ010000258">
    <property type="protein sequence ID" value="KAF8872670.1"/>
    <property type="molecule type" value="Genomic_DNA"/>
</dbReference>
<name>A0A9P5N9P4_GYMJU</name>
<dbReference type="CDD" id="cd01169">
    <property type="entry name" value="HMPP_kinase"/>
    <property type="match status" value="1"/>
</dbReference>
<comment type="caution">
    <text evidence="3">The sequence shown here is derived from an EMBL/GenBank/DDBJ whole genome shotgun (WGS) entry which is preliminary data.</text>
</comment>
<dbReference type="Pfam" id="PF03070">
    <property type="entry name" value="TENA_THI-4"/>
    <property type="match status" value="1"/>
</dbReference>
<dbReference type="NCBIfam" id="TIGR00097">
    <property type="entry name" value="HMP-P_kinase"/>
    <property type="match status" value="1"/>
</dbReference>
<evidence type="ECO:0000313" key="3">
    <source>
        <dbReference type="EMBL" id="KAF8872670.1"/>
    </source>
</evidence>
<dbReference type="InterPro" id="IPR004399">
    <property type="entry name" value="HMP/HMP-P_kinase_dom"/>
</dbReference>
<proteinExistence type="predicted"/>
<keyword evidence="4" id="KW-1185">Reference proteome</keyword>
<dbReference type="CDD" id="cd19367">
    <property type="entry name" value="TenA_C_ScTHI20-like"/>
    <property type="match status" value="1"/>
</dbReference>
<dbReference type="GO" id="GO:0009228">
    <property type="term" value="P:thiamine biosynthetic process"/>
    <property type="evidence" value="ECO:0007669"/>
    <property type="project" value="InterPro"/>
</dbReference>
<protein>
    <submittedName>
        <fullName evidence="3">Phosphomethylpyrimidine kinase-domain-containing protein</fullName>
    </submittedName>
</protein>
<dbReference type="PANTHER" id="PTHR20858:SF17">
    <property type="entry name" value="HYDROXYMETHYLPYRIMIDINE_PHOSPHOMETHYLPYRIMIDINE KINASE THI20-RELATED"/>
    <property type="match status" value="1"/>
</dbReference>
<evidence type="ECO:0000259" key="1">
    <source>
        <dbReference type="Pfam" id="PF03070"/>
    </source>
</evidence>
<sequence>MSKPVVLTIAGSDPSGGAGIQARDLKTFAAHRCYGASVITALTAQNTTGVQGVHPCPPEFVVQQLDSVFEDLDVRVIKTGMLHSSDITSVVVETLSKHYERIPAIICDPVCVSTSGHTLLDEDGLLVLKTSLIPLSLLITPNKSEAELLLSSVQGEGTKIHDLESMFTGAVRLLDLNPQAVLLKGGHVTVHMKDVIAVQEKFEAEGINLTVVKQNLLGENMEILSAFSDDLSDLELAVDVLVEKADNRRAMFVRPRIDSSSTHGTGCTLSSAIASELANGSHSLTKAVEKATMYTYLAIQSAVPIGEGHGPLNHLHNIRHSLIPHRMPKHLYPFTHMLINSCATSWKEYVEHDFVRQLGQGTLDRARFIHFIKQDYIYLKYYARAYGLLSAKSTSWGAIQSSTQTILNILHEIENHKASCLNFHITEGELDRTPEAAATTAYGAFILDIGLQGDANKLTMALMACLLGYGEVGLWLVKESRLPGTWVVQQDNPYWYWAQEYSGEMYQSAVKIGLETIELMAQADPPNKARLKEWIGVWEKCTRLEKGFWDMAMELKY</sequence>
<dbReference type="InterPro" id="IPR016084">
    <property type="entry name" value="Haem_Oase-like_multi-hlx"/>
</dbReference>
<reference evidence="3" key="1">
    <citation type="submission" date="2020-11" db="EMBL/GenBank/DDBJ databases">
        <authorList>
            <consortium name="DOE Joint Genome Institute"/>
            <person name="Ahrendt S."/>
            <person name="Riley R."/>
            <person name="Andreopoulos W."/>
            <person name="LaButti K."/>
            <person name="Pangilinan J."/>
            <person name="Ruiz-duenas F.J."/>
            <person name="Barrasa J.M."/>
            <person name="Sanchez-Garcia M."/>
            <person name="Camarero S."/>
            <person name="Miyauchi S."/>
            <person name="Serrano A."/>
            <person name="Linde D."/>
            <person name="Babiker R."/>
            <person name="Drula E."/>
            <person name="Ayuso-Fernandez I."/>
            <person name="Pacheco R."/>
            <person name="Padilla G."/>
            <person name="Ferreira P."/>
            <person name="Barriuso J."/>
            <person name="Kellner H."/>
            <person name="Castanera R."/>
            <person name="Alfaro M."/>
            <person name="Ramirez L."/>
            <person name="Pisabarro A.G."/>
            <person name="Kuo A."/>
            <person name="Tritt A."/>
            <person name="Lipzen A."/>
            <person name="He G."/>
            <person name="Yan M."/>
            <person name="Ng V."/>
            <person name="Cullen D."/>
            <person name="Martin F."/>
            <person name="Rosso M.-N."/>
            <person name="Henrissat B."/>
            <person name="Hibbett D."/>
            <person name="Martinez A.T."/>
            <person name="Grigoriev I.V."/>
        </authorList>
    </citation>
    <scope>NUCLEOTIDE SEQUENCE</scope>
    <source>
        <strain evidence="3">AH 44721</strain>
    </source>
</reference>